<keyword evidence="3" id="KW-1185">Reference proteome</keyword>
<evidence type="ECO:0000256" key="1">
    <source>
        <dbReference type="SAM" id="MobiDB-lite"/>
    </source>
</evidence>
<dbReference type="Proteomes" id="UP000244900">
    <property type="component" value="Chromosome"/>
</dbReference>
<organism evidence="2 3">
    <name type="scientific">Streptomyces tirandamycinicus</name>
    <dbReference type="NCBI Taxonomy" id="2174846"/>
    <lineage>
        <taxon>Bacteria</taxon>
        <taxon>Bacillati</taxon>
        <taxon>Actinomycetota</taxon>
        <taxon>Actinomycetes</taxon>
        <taxon>Kitasatosporales</taxon>
        <taxon>Streptomycetaceae</taxon>
        <taxon>Streptomyces</taxon>
    </lineage>
</organism>
<reference evidence="2 3" key="1">
    <citation type="submission" date="2018-05" db="EMBL/GenBank/DDBJ databases">
        <title>Complete genome sequence of sponge-derived Streptomyces sp. HNM0039.</title>
        <authorList>
            <person name="Huang X."/>
            <person name="Zhou S."/>
        </authorList>
    </citation>
    <scope>NUCLEOTIDE SEQUENCE [LARGE SCALE GENOMIC DNA]</scope>
    <source>
        <strain evidence="2 3">HNM0039</strain>
    </source>
</reference>
<name>A0A2S1T234_9ACTN</name>
<proteinExistence type="predicted"/>
<evidence type="ECO:0000313" key="2">
    <source>
        <dbReference type="EMBL" id="AWI32656.1"/>
    </source>
</evidence>
<feature type="region of interest" description="Disordered" evidence="1">
    <location>
        <begin position="207"/>
        <end position="235"/>
    </location>
</feature>
<dbReference type="KEGG" id="stir:DDW44_30525"/>
<sequence length="235" mass="25800">MCGGGSKGLAVSRTPSRPHPLAAYAEKIDVEAVYTLRQVAGLMELAPSSVQAMARHGWLPGSRVRPHARGGRRYTWTGKQLLRLANRPIRVAFDHELFSPTTLYRVGCRCQTCVDAHTVESRERRHRLSDEAFPEEKQKRLLGLVADQMPVAEAAAAVGVTLGQVYGRANWDPSFAEELDEAAWSLCVLGPDSPGCSTPSGYRGYARGRDPRPACRGTGCREWRRETSQQARAAA</sequence>
<dbReference type="EMBL" id="CP029188">
    <property type="protein sequence ID" value="AWI32656.1"/>
    <property type="molecule type" value="Genomic_DNA"/>
</dbReference>
<gene>
    <name evidence="2" type="ORF">DDW44_30525</name>
</gene>
<dbReference type="OrthoDB" id="5197632at2"/>
<evidence type="ECO:0000313" key="3">
    <source>
        <dbReference type="Proteomes" id="UP000244900"/>
    </source>
</evidence>
<dbReference type="AlphaFoldDB" id="A0A2S1T234"/>
<protein>
    <submittedName>
        <fullName evidence="2">Uncharacterized protein</fullName>
    </submittedName>
</protein>
<feature type="compositionally biased region" description="Basic and acidic residues" evidence="1">
    <location>
        <begin position="207"/>
        <end position="227"/>
    </location>
</feature>
<accession>A0A2S1T234</accession>